<evidence type="ECO:0000313" key="2">
    <source>
        <dbReference type="Proteomes" id="UP000614047"/>
    </source>
</evidence>
<keyword evidence="2" id="KW-1185">Reference proteome</keyword>
<evidence type="ECO:0000313" key="1">
    <source>
        <dbReference type="EMBL" id="MBG6091703.1"/>
    </source>
</evidence>
<dbReference type="RefSeq" id="WP_197013982.1">
    <property type="nucleotide sequence ID" value="NZ_BAABES010000002.1"/>
</dbReference>
<gene>
    <name evidence="1" type="ORF">IW256_005816</name>
</gene>
<comment type="caution">
    <text evidence="1">The sequence shown here is derived from an EMBL/GenBank/DDBJ whole genome shotgun (WGS) entry which is preliminary data.</text>
</comment>
<reference evidence="1" key="1">
    <citation type="submission" date="2020-11" db="EMBL/GenBank/DDBJ databases">
        <title>Sequencing the genomes of 1000 actinobacteria strains.</title>
        <authorList>
            <person name="Klenk H.-P."/>
        </authorList>
    </citation>
    <scope>NUCLEOTIDE SEQUENCE</scope>
    <source>
        <strain evidence="1">DSM 43175</strain>
    </source>
</reference>
<protein>
    <submittedName>
        <fullName evidence="1">Uncharacterized protein</fullName>
    </submittedName>
</protein>
<dbReference type="AlphaFoldDB" id="A0A931DS51"/>
<name>A0A931DS51_9ACTN</name>
<organism evidence="1 2">
    <name type="scientific">Actinomadura viridis</name>
    <dbReference type="NCBI Taxonomy" id="58110"/>
    <lineage>
        <taxon>Bacteria</taxon>
        <taxon>Bacillati</taxon>
        <taxon>Actinomycetota</taxon>
        <taxon>Actinomycetes</taxon>
        <taxon>Streptosporangiales</taxon>
        <taxon>Thermomonosporaceae</taxon>
        <taxon>Actinomadura</taxon>
    </lineage>
</organism>
<proteinExistence type="predicted"/>
<dbReference type="EMBL" id="JADOUA010000001">
    <property type="protein sequence ID" value="MBG6091703.1"/>
    <property type="molecule type" value="Genomic_DNA"/>
</dbReference>
<sequence length="256" mass="28643">MFYQGWLGLESTLPNKPATTGHRKIYYILVIALLASTFACSSQTTSSNAPSASPTTRQGTIITKATFDSDGMVSTLPNIPTNVESAIPRELAQIKRWTAPFDNPHNRQFHVWNLFDSSHARILELRLSRMKNIKEARRDISEEKSEVANYRSKTEKDMVVTGDSRPVKELKAECISFPIKRNNAAPINGGDLTRYSVSGVRMYCRVINVGVSIQWEGMDYPSPVVTDRGKGLSYKGAEKQAIEIMKPIIFSLTPER</sequence>
<dbReference type="Proteomes" id="UP000614047">
    <property type="component" value="Unassembled WGS sequence"/>
</dbReference>
<accession>A0A931DS51</accession>